<keyword evidence="2" id="KW-0805">Transcription regulation</keyword>
<dbReference type="InterPro" id="IPR036388">
    <property type="entry name" value="WH-like_DNA-bd_sf"/>
</dbReference>
<dbReference type="SUPFAM" id="SSF53850">
    <property type="entry name" value="Periplasmic binding protein-like II"/>
    <property type="match status" value="1"/>
</dbReference>
<dbReference type="InterPro" id="IPR050950">
    <property type="entry name" value="HTH-type_LysR_regulators"/>
</dbReference>
<dbReference type="Gene3D" id="1.10.10.10">
    <property type="entry name" value="Winged helix-like DNA-binding domain superfamily/Winged helix DNA-binding domain"/>
    <property type="match status" value="1"/>
</dbReference>
<evidence type="ECO:0000256" key="4">
    <source>
        <dbReference type="ARBA" id="ARBA00023163"/>
    </source>
</evidence>
<proteinExistence type="inferred from homology"/>
<comment type="similarity">
    <text evidence="1">Belongs to the LysR transcriptional regulatory family.</text>
</comment>
<evidence type="ECO:0000256" key="1">
    <source>
        <dbReference type="ARBA" id="ARBA00009437"/>
    </source>
</evidence>
<keyword evidence="7" id="KW-1185">Reference proteome</keyword>
<evidence type="ECO:0000256" key="3">
    <source>
        <dbReference type="ARBA" id="ARBA00023125"/>
    </source>
</evidence>
<dbReference type="GO" id="GO:0005829">
    <property type="term" value="C:cytosol"/>
    <property type="evidence" value="ECO:0007669"/>
    <property type="project" value="TreeGrafter"/>
</dbReference>
<evidence type="ECO:0000256" key="2">
    <source>
        <dbReference type="ARBA" id="ARBA00023015"/>
    </source>
</evidence>
<keyword evidence="3" id="KW-0238">DNA-binding</keyword>
<keyword evidence="4" id="KW-0804">Transcription</keyword>
<name>A0A511B7M3_9PROT</name>
<sequence length="296" mass="32513">MMDFKSLETVLWIERLGSFRAAADALRMTQPAVSVRISHLEALLGASIFHRAPKSVTLTPVGMTVVQYARQILDLRDEMIQTVKGHQDATGILRIGAIETISQTWISDLLIEIRRKYPNLTVDLEISVSDEISRKITKGMLDVGFFLGPVNSPRLIESELCSYETAMVGREHFALPSNGKLDLGQAPSISIMTLSRNTIPHSAIRNFLAREGIVHHRVDTMSSLPSILALTLGGEGLALLPYAVMRDYLANGKLRVFETGMKLPLLRCVAGRLISHGSAIVEDVISIAERVSANVT</sequence>
<dbReference type="SUPFAM" id="SSF46785">
    <property type="entry name" value="Winged helix' DNA-binding domain"/>
    <property type="match status" value="1"/>
</dbReference>
<dbReference type="PANTHER" id="PTHR30419">
    <property type="entry name" value="HTH-TYPE TRANSCRIPTIONAL REGULATOR YBHD"/>
    <property type="match status" value="1"/>
</dbReference>
<accession>A0A511B7M3</accession>
<feature type="domain" description="HTH lysR-type" evidence="5">
    <location>
        <begin position="2"/>
        <end position="59"/>
    </location>
</feature>
<dbReference type="CDD" id="cd05466">
    <property type="entry name" value="PBP2_LTTR_substrate"/>
    <property type="match status" value="1"/>
</dbReference>
<dbReference type="Pfam" id="PF03466">
    <property type="entry name" value="LysR_substrate"/>
    <property type="match status" value="1"/>
</dbReference>
<dbReference type="InterPro" id="IPR005119">
    <property type="entry name" value="LysR_subst-bd"/>
</dbReference>
<dbReference type="PROSITE" id="PS50931">
    <property type="entry name" value="HTH_LYSR"/>
    <property type="match status" value="1"/>
</dbReference>
<reference evidence="6 7" key="1">
    <citation type="submission" date="2019-07" db="EMBL/GenBank/DDBJ databases">
        <title>Whole genome shotgun sequence of Gluconobacter kanchanaburiensis NBRC 103587.</title>
        <authorList>
            <person name="Hosoyama A."/>
            <person name="Uohara A."/>
            <person name="Ohji S."/>
            <person name="Ichikawa N."/>
        </authorList>
    </citation>
    <scope>NUCLEOTIDE SEQUENCE [LARGE SCALE GENOMIC DNA]</scope>
    <source>
        <strain evidence="6 7">NBRC 103587</strain>
    </source>
</reference>
<dbReference type="AlphaFoldDB" id="A0A511B7M3"/>
<dbReference type="Gene3D" id="3.40.190.290">
    <property type="match status" value="1"/>
</dbReference>
<dbReference type="GO" id="GO:0003677">
    <property type="term" value="F:DNA binding"/>
    <property type="evidence" value="ECO:0007669"/>
    <property type="project" value="UniProtKB-KW"/>
</dbReference>
<comment type="caution">
    <text evidence="6">The sequence shown here is derived from an EMBL/GenBank/DDBJ whole genome shotgun (WGS) entry which is preliminary data.</text>
</comment>
<evidence type="ECO:0000313" key="6">
    <source>
        <dbReference type="EMBL" id="GEK96455.1"/>
    </source>
</evidence>
<gene>
    <name evidence="6" type="ORF">GKA01_16520</name>
</gene>
<protein>
    <submittedName>
        <fullName evidence="6">LysR family transcriptional regulator</fullName>
    </submittedName>
</protein>
<dbReference type="Pfam" id="PF00126">
    <property type="entry name" value="HTH_1"/>
    <property type="match status" value="1"/>
</dbReference>
<evidence type="ECO:0000313" key="7">
    <source>
        <dbReference type="Proteomes" id="UP000321079"/>
    </source>
</evidence>
<evidence type="ECO:0000259" key="5">
    <source>
        <dbReference type="PROSITE" id="PS50931"/>
    </source>
</evidence>
<dbReference type="GO" id="GO:0003700">
    <property type="term" value="F:DNA-binding transcription factor activity"/>
    <property type="evidence" value="ECO:0007669"/>
    <property type="project" value="InterPro"/>
</dbReference>
<dbReference type="RefSeq" id="WP_228119978.1">
    <property type="nucleotide sequence ID" value="NZ_BARK01000007.1"/>
</dbReference>
<organism evidence="6 7">
    <name type="scientific">Gluconobacter kanchanaburiensis NBRC 103587</name>
    <dbReference type="NCBI Taxonomy" id="1307948"/>
    <lineage>
        <taxon>Bacteria</taxon>
        <taxon>Pseudomonadati</taxon>
        <taxon>Pseudomonadota</taxon>
        <taxon>Alphaproteobacteria</taxon>
        <taxon>Acetobacterales</taxon>
        <taxon>Acetobacteraceae</taxon>
        <taxon>Gluconobacter</taxon>
    </lineage>
</organism>
<dbReference type="InterPro" id="IPR036390">
    <property type="entry name" value="WH_DNA-bd_sf"/>
</dbReference>
<dbReference type="InterPro" id="IPR000847">
    <property type="entry name" value="LysR_HTH_N"/>
</dbReference>
<dbReference type="Proteomes" id="UP000321079">
    <property type="component" value="Unassembled WGS sequence"/>
</dbReference>
<dbReference type="EMBL" id="BJVA01000008">
    <property type="protein sequence ID" value="GEK96455.1"/>
    <property type="molecule type" value="Genomic_DNA"/>
</dbReference>
<dbReference type="PRINTS" id="PR00039">
    <property type="entry name" value="HTHLYSR"/>
</dbReference>